<organism evidence="1 2">
    <name type="scientific">Escherichia coli TA447</name>
    <dbReference type="NCBI Taxonomy" id="656447"/>
    <lineage>
        <taxon>Bacteria</taxon>
        <taxon>Pseudomonadati</taxon>
        <taxon>Pseudomonadota</taxon>
        <taxon>Gammaproteobacteria</taxon>
        <taxon>Enterobacterales</taxon>
        <taxon>Enterobacteriaceae</taxon>
        <taxon>Escherichia</taxon>
    </lineage>
</organism>
<evidence type="ECO:0000313" key="2">
    <source>
        <dbReference type="Proteomes" id="UP000193942"/>
    </source>
</evidence>
<proteinExistence type="predicted"/>
<reference evidence="1 2" key="1">
    <citation type="submission" date="2010-04" db="EMBL/GenBank/DDBJ databases">
        <title>The Genome Sequence of Escherichia coli TA447.</title>
        <authorList>
            <consortium name="The Broad Institute Genome Sequencing Platform"/>
            <consortium name="The Broad Institute Genome Sequencing Center for Infectious Disease"/>
            <person name="Feldgarden M."/>
            <person name="Gordon D.M."/>
            <person name="Johnson J.R."/>
            <person name="Johnston B.D."/>
            <person name="Young S."/>
            <person name="Zeng Q."/>
            <person name="Koehrsen M."/>
            <person name="Alvarado L."/>
            <person name="Berlin A.M."/>
            <person name="Borenstein D."/>
            <person name="Chapman S.B."/>
            <person name="Chen Z."/>
            <person name="Engels R."/>
            <person name="Freedman E."/>
            <person name="Gellesch M."/>
            <person name="Goldberg J."/>
            <person name="Griggs A."/>
            <person name="Gujja S."/>
            <person name="Heilman E.R."/>
            <person name="Heiman D.I."/>
            <person name="Hepburn T.A."/>
            <person name="Howarth C."/>
            <person name="Jen D."/>
            <person name="Larson L."/>
            <person name="Mehta T."/>
            <person name="Park D."/>
            <person name="Pearson M."/>
            <person name="Richards J."/>
            <person name="Roberts A."/>
            <person name="Saif S."/>
            <person name="Shea T.D."/>
            <person name="Shenoy N."/>
            <person name="Sisk P."/>
            <person name="Stolte C."/>
            <person name="Sykes S.N."/>
            <person name="Walk T."/>
            <person name="White J."/>
            <person name="Yandava C."/>
            <person name="Haas B."/>
            <person name="Henn M.R."/>
            <person name="Nusbaum C."/>
            <person name="Birren B."/>
        </authorList>
    </citation>
    <scope>NUCLEOTIDE SEQUENCE [LARGE SCALE GENOMIC DNA]</scope>
    <source>
        <strain evidence="1 2">TA447</strain>
    </source>
</reference>
<protein>
    <submittedName>
        <fullName evidence="1">Phage virion morphogenesis protein</fullName>
    </submittedName>
</protein>
<dbReference type="NCBIfam" id="TIGR01635">
    <property type="entry name" value="tail_comp_S"/>
    <property type="match status" value="1"/>
</dbReference>
<evidence type="ECO:0000313" key="1">
    <source>
        <dbReference type="EMBL" id="OSK94366.1"/>
    </source>
</evidence>
<dbReference type="InterPro" id="IPR006522">
    <property type="entry name" value="Phage_virion_morphogenesis"/>
</dbReference>
<name>A0A1X3J140_ECOLX</name>
<dbReference type="RefSeq" id="WP_085452982.1">
    <property type="nucleotide sequence ID" value="NZ_ADIZ01000017.1"/>
</dbReference>
<dbReference type="EMBL" id="ADIZ01000017">
    <property type="protein sequence ID" value="OSK94366.1"/>
    <property type="molecule type" value="Genomic_DNA"/>
</dbReference>
<comment type="caution">
    <text evidence="1">The sequence shown here is derived from an EMBL/GenBank/DDBJ whole genome shotgun (WGS) entry which is preliminary data.</text>
</comment>
<dbReference type="Pfam" id="PF05069">
    <property type="entry name" value="Phage_tail_S"/>
    <property type="match status" value="1"/>
</dbReference>
<dbReference type="Proteomes" id="UP000193942">
    <property type="component" value="Unassembled WGS sequence"/>
</dbReference>
<accession>A0A1X3J140</accession>
<sequence>MSLDMTVAVDVRRIRLALDDLATVTHDGYVPRVMAAALLSSSEQAFERQADPDTGQSWESWSDPWLAWRQKHGFVPGSILTLHGDLARSITSAYGPDYALIGSPKVYAAIHQWGGKPDMPPGPAGVPARPYMGLDKSGEQEIYDAIRKRVSAALRQ</sequence>
<gene>
    <name evidence="1" type="ORF">ECXG_03231</name>
</gene>
<dbReference type="AlphaFoldDB" id="A0A1X3J140"/>